<dbReference type="InterPro" id="IPR004119">
    <property type="entry name" value="EcKL"/>
</dbReference>
<accession>A0A9N9SQW0</accession>
<dbReference type="SUPFAM" id="SSF56112">
    <property type="entry name" value="Protein kinase-like (PK-like)"/>
    <property type="match status" value="1"/>
</dbReference>
<feature type="domain" description="CHK kinase-like" evidence="1">
    <location>
        <begin position="284"/>
        <end position="481"/>
    </location>
</feature>
<dbReference type="Pfam" id="PF02958">
    <property type="entry name" value="EcKL"/>
    <property type="match status" value="1"/>
</dbReference>
<gene>
    <name evidence="2" type="ORF">DIABBA_LOCUS1567</name>
</gene>
<dbReference type="InterPro" id="IPR011009">
    <property type="entry name" value="Kinase-like_dom_sf"/>
</dbReference>
<dbReference type="PANTHER" id="PTHR11012:SF48">
    <property type="entry name" value="CHK KINASE-LIKE DOMAIN-CONTAINING PROTEIN-RELATED"/>
    <property type="match status" value="1"/>
</dbReference>
<reference evidence="2" key="1">
    <citation type="submission" date="2022-01" db="EMBL/GenBank/DDBJ databases">
        <authorList>
            <person name="King R."/>
        </authorList>
    </citation>
    <scope>NUCLEOTIDE SEQUENCE</scope>
</reference>
<organism evidence="2 3">
    <name type="scientific">Diabrotica balteata</name>
    <name type="common">Banded cucumber beetle</name>
    <dbReference type="NCBI Taxonomy" id="107213"/>
    <lineage>
        <taxon>Eukaryota</taxon>
        <taxon>Metazoa</taxon>
        <taxon>Ecdysozoa</taxon>
        <taxon>Arthropoda</taxon>
        <taxon>Hexapoda</taxon>
        <taxon>Insecta</taxon>
        <taxon>Pterygota</taxon>
        <taxon>Neoptera</taxon>
        <taxon>Endopterygota</taxon>
        <taxon>Coleoptera</taxon>
        <taxon>Polyphaga</taxon>
        <taxon>Cucujiformia</taxon>
        <taxon>Chrysomeloidea</taxon>
        <taxon>Chrysomelidae</taxon>
        <taxon>Galerucinae</taxon>
        <taxon>Diabroticina</taxon>
        <taxon>Diabroticites</taxon>
        <taxon>Diabrotica</taxon>
    </lineage>
</organism>
<name>A0A9N9SQW0_DIABA</name>
<evidence type="ECO:0000313" key="3">
    <source>
        <dbReference type="Proteomes" id="UP001153709"/>
    </source>
</evidence>
<evidence type="ECO:0000259" key="1">
    <source>
        <dbReference type="SMART" id="SM00587"/>
    </source>
</evidence>
<protein>
    <recommendedName>
        <fullName evidence="1">CHK kinase-like domain-containing protein</fullName>
    </recommendedName>
</protein>
<dbReference type="AlphaFoldDB" id="A0A9N9SQW0"/>
<dbReference type="Proteomes" id="UP001153709">
    <property type="component" value="Chromosome 1"/>
</dbReference>
<proteinExistence type="predicted"/>
<dbReference type="InterPro" id="IPR015897">
    <property type="entry name" value="CHK_kinase-like"/>
</dbReference>
<dbReference type="OrthoDB" id="190089at2759"/>
<dbReference type="Gene3D" id="3.90.1200.10">
    <property type="match status" value="1"/>
</dbReference>
<keyword evidence="3" id="KW-1185">Reference proteome</keyword>
<dbReference type="SMART" id="SM00587">
    <property type="entry name" value="CHK"/>
    <property type="match status" value="1"/>
</dbReference>
<evidence type="ECO:0000313" key="2">
    <source>
        <dbReference type="EMBL" id="CAG9827579.1"/>
    </source>
</evidence>
<dbReference type="PANTHER" id="PTHR11012">
    <property type="entry name" value="PROTEIN KINASE-LIKE DOMAIN-CONTAINING"/>
    <property type="match status" value="1"/>
</dbReference>
<sequence>MNIITIKTLLKSLAEQLYVQEQKLVNSKKSVDLKILCSLLKQKGHGIDMTSVENFLKTKTIEDNKRENDRVRQVIFKCLKVIFQQTNQDERFHYFQELKQIIYHGITQKLLKLKQVESLLTEEEYNKITRHYIPCVKLEIILEMFETKERSPNYSKDVIVLIEELVEYLKQPFLLREEIYEIAKNTLPDNNYKLTGYRLESAEDCGGFLSDYAKLEISFDEKCVYRYFIKLLPKEPNDLHEVLTKHSFHKELLFYKLFISTLKQLGAVHLDFLPECYMVGEDFIVLKDLGFEGYSSIDKFTCEYSHLLFVIRQLAKMHSLSIIFEETLSKTLGEKVEIDQYFPGVVIESQFLPHELTEAHIQHSACVLKRYPHLVNNSLKEIKEKAVKKLNEIYEVVKKSEKYRNVITHGDLWMNNLFYKTDSNKQLEHCVLLDFQLIRYAPQALDILMLLHINTTKEVREKHMEDLLHVYYSDLRSILHNFDIDLEKITPFDDLVQSVNDLKLFGVFVGTFMNNFVSLPKEKFNEILKDPKVDFWFNPKDREEAIQSLWDDVDPLWKKKIEENAEELVELCKNI</sequence>
<dbReference type="EMBL" id="OU898276">
    <property type="protein sequence ID" value="CAG9827579.1"/>
    <property type="molecule type" value="Genomic_DNA"/>
</dbReference>